<evidence type="ECO:0000256" key="6">
    <source>
        <dbReference type="SAM" id="MobiDB-lite"/>
    </source>
</evidence>
<dbReference type="OrthoDB" id="4525710at2759"/>
<dbReference type="InterPro" id="IPR036864">
    <property type="entry name" value="Zn2-C6_fun-type_DNA-bd_sf"/>
</dbReference>
<dbReference type="Gene3D" id="4.10.240.10">
    <property type="entry name" value="Zn(2)-C6 fungal-type DNA-binding domain"/>
    <property type="match status" value="1"/>
</dbReference>
<evidence type="ECO:0000259" key="7">
    <source>
        <dbReference type="PROSITE" id="PS50048"/>
    </source>
</evidence>
<evidence type="ECO:0000256" key="5">
    <source>
        <dbReference type="ARBA" id="ARBA00023242"/>
    </source>
</evidence>
<protein>
    <recommendedName>
        <fullName evidence="7">Zn(2)-C6 fungal-type domain-containing protein</fullName>
    </recommendedName>
</protein>
<comment type="subcellular location">
    <subcellularLocation>
        <location evidence="1">Nucleus</location>
    </subcellularLocation>
</comment>
<evidence type="ECO:0000256" key="1">
    <source>
        <dbReference type="ARBA" id="ARBA00004123"/>
    </source>
</evidence>
<dbReference type="SMART" id="SM00066">
    <property type="entry name" value="GAL4"/>
    <property type="match status" value="1"/>
</dbReference>
<dbReference type="InterPro" id="IPR021858">
    <property type="entry name" value="Fun_TF"/>
</dbReference>
<dbReference type="GeneID" id="63700409"/>
<dbReference type="GO" id="GO:0045944">
    <property type="term" value="P:positive regulation of transcription by RNA polymerase II"/>
    <property type="evidence" value="ECO:0007669"/>
    <property type="project" value="TreeGrafter"/>
</dbReference>
<name>A0A017SSL6_ASPRC</name>
<dbReference type="Proteomes" id="UP000019804">
    <property type="component" value="Unassembled WGS sequence"/>
</dbReference>
<evidence type="ECO:0000313" key="9">
    <source>
        <dbReference type="Proteomes" id="UP000019804"/>
    </source>
</evidence>
<dbReference type="PROSITE" id="PS00463">
    <property type="entry name" value="ZN2_CY6_FUNGAL_1"/>
    <property type="match status" value="1"/>
</dbReference>
<sequence>MPPRHNPCENCRRHHVKCDNSSPRCARCEKFGRECIRINRRARFRHGSSSTVRYINETSKFTGTSTDPSARPSRVSNDSPRLTPSLSQSTSPDTDLKPSHTPWSQIGPREACLLRYFIEELARWFDICDPSNRFTSTIPQRARKCLTLRHAILAASARHFSTLPTSRQTATLSKYNMKHDITINEEAVLYYHNQCITDLRFSAAQPDSSMNENLLAAVVILRFYEELDNPFVTLPTETAARGLHVFIEAQAQTAFTLAPTSNPHTNGTLRQAVFWTGFRQEFHMAFSQQRPFRLPLSLSVTQGHLVWTPASDAAWTNRLLIIGARVIQYCFDDTFPGYGGVAGYHELLSLREKWVRSRPVSFSPVYVQKPRSGEPTFFPVIWYLDDCHIVAAQSLSLLDILFATYSPYIPRIGPTLHLEMENVNEKLRAAVLEICGIAVSNKQSAPALTTACIAVSICAERFVGCHELQRTLMDVIVDMGRELNYWPARVVRDRLEVVWGKLT</sequence>
<evidence type="ECO:0000256" key="4">
    <source>
        <dbReference type="ARBA" id="ARBA00023163"/>
    </source>
</evidence>
<dbReference type="STRING" id="1388766.A0A017SSL6"/>
<proteinExistence type="predicted"/>
<dbReference type="GO" id="GO:0000976">
    <property type="term" value="F:transcription cis-regulatory region binding"/>
    <property type="evidence" value="ECO:0007669"/>
    <property type="project" value="TreeGrafter"/>
</dbReference>
<feature type="compositionally biased region" description="Polar residues" evidence="6">
    <location>
        <begin position="55"/>
        <end position="93"/>
    </location>
</feature>
<dbReference type="PROSITE" id="PS50048">
    <property type="entry name" value="ZN2_CY6_FUNGAL_2"/>
    <property type="match status" value="1"/>
</dbReference>
<dbReference type="PANTHER" id="PTHR37534">
    <property type="entry name" value="TRANSCRIPTIONAL ACTIVATOR PROTEIN UGA3"/>
    <property type="match status" value="1"/>
</dbReference>
<evidence type="ECO:0000256" key="2">
    <source>
        <dbReference type="ARBA" id="ARBA00023015"/>
    </source>
</evidence>
<dbReference type="PANTHER" id="PTHR37534:SF2">
    <property type="entry name" value="N-ACETYLTRANSFERASE DOMAIN-CONTAINING PROTEIN"/>
    <property type="match status" value="1"/>
</dbReference>
<dbReference type="RefSeq" id="XP_040643484.1">
    <property type="nucleotide sequence ID" value="XM_040785285.1"/>
</dbReference>
<dbReference type="Pfam" id="PF00172">
    <property type="entry name" value="Zn_clus"/>
    <property type="match status" value="1"/>
</dbReference>
<reference evidence="9" key="1">
    <citation type="journal article" date="2014" name="Nat. Commun.">
        <title>Genomic adaptations of the halophilic Dead Sea filamentous fungus Eurotium rubrum.</title>
        <authorList>
            <person name="Kis-Papo T."/>
            <person name="Weig A.R."/>
            <person name="Riley R."/>
            <person name="Persoh D."/>
            <person name="Salamov A."/>
            <person name="Sun H."/>
            <person name="Lipzen A."/>
            <person name="Wasser S.P."/>
            <person name="Rambold G."/>
            <person name="Grigoriev I.V."/>
            <person name="Nevo E."/>
        </authorList>
    </citation>
    <scope>NUCLEOTIDE SEQUENCE [LARGE SCALE GENOMIC DNA]</scope>
    <source>
        <strain evidence="9">CBS 135680</strain>
    </source>
</reference>
<dbReference type="Pfam" id="PF11951">
    <property type="entry name" value="Fungal_trans_2"/>
    <property type="match status" value="1"/>
</dbReference>
<evidence type="ECO:0000256" key="3">
    <source>
        <dbReference type="ARBA" id="ARBA00023125"/>
    </source>
</evidence>
<dbReference type="AlphaFoldDB" id="A0A017SSL6"/>
<keyword evidence="3" id="KW-0238">DNA-binding</keyword>
<dbReference type="GO" id="GO:0008270">
    <property type="term" value="F:zinc ion binding"/>
    <property type="evidence" value="ECO:0007669"/>
    <property type="project" value="InterPro"/>
</dbReference>
<dbReference type="GO" id="GO:0000981">
    <property type="term" value="F:DNA-binding transcription factor activity, RNA polymerase II-specific"/>
    <property type="evidence" value="ECO:0007669"/>
    <property type="project" value="InterPro"/>
</dbReference>
<evidence type="ECO:0000313" key="8">
    <source>
        <dbReference type="EMBL" id="EYE99796.1"/>
    </source>
</evidence>
<feature type="region of interest" description="Disordered" evidence="6">
    <location>
        <begin position="55"/>
        <end position="103"/>
    </location>
</feature>
<keyword evidence="4" id="KW-0804">Transcription</keyword>
<accession>A0A017SSL6</accession>
<keyword evidence="5" id="KW-0539">Nucleus</keyword>
<dbReference type="GO" id="GO:0005634">
    <property type="term" value="C:nucleus"/>
    <property type="evidence" value="ECO:0007669"/>
    <property type="project" value="UniProtKB-SubCell"/>
</dbReference>
<dbReference type="SUPFAM" id="SSF57701">
    <property type="entry name" value="Zn2/Cys6 DNA-binding domain"/>
    <property type="match status" value="1"/>
</dbReference>
<keyword evidence="9" id="KW-1185">Reference proteome</keyword>
<gene>
    <name evidence="8" type="ORF">EURHEDRAFT_469479</name>
</gene>
<dbReference type="EMBL" id="KK088411">
    <property type="protein sequence ID" value="EYE99796.1"/>
    <property type="molecule type" value="Genomic_DNA"/>
</dbReference>
<organism evidence="8 9">
    <name type="scientific">Aspergillus ruber (strain CBS 135680)</name>
    <dbReference type="NCBI Taxonomy" id="1388766"/>
    <lineage>
        <taxon>Eukaryota</taxon>
        <taxon>Fungi</taxon>
        <taxon>Dikarya</taxon>
        <taxon>Ascomycota</taxon>
        <taxon>Pezizomycotina</taxon>
        <taxon>Eurotiomycetes</taxon>
        <taxon>Eurotiomycetidae</taxon>
        <taxon>Eurotiales</taxon>
        <taxon>Aspergillaceae</taxon>
        <taxon>Aspergillus</taxon>
        <taxon>Aspergillus subgen. Aspergillus</taxon>
    </lineage>
</organism>
<feature type="domain" description="Zn(2)-C6 fungal-type" evidence="7">
    <location>
        <begin position="7"/>
        <end position="37"/>
    </location>
</feature>
<keyword evidence="2" id="KW-0805">Transcription regulation</keyword>
<dbReference type="CDD" id="cd00067">
    <property type="entry name" value="GAL4"/>
    <property type="match status" value="1"/>
</dbReference>
<dbReference type="InterPro" id="IPR001138">
    <property type="entry name" value="Zn2Cys6_DnaBD"/>
</dbReference>
<dbReference type="HOGENOM" id="CLU_008719_1_1_1"/>